<dbReference type="AlphaFoldDB" id="A0A1M5LFA2"/>
<dbReference type="InterPro" id="IPR036754">
    <property type="entry name" value="YbaK/aa-tRNA-synt-asso_dom_sf"/>
</dbReference>
<dbReference type="EMBL" id="FQUS01000041">
    <property type="protein sequence ID" value="SHG63794.1"/>
    <property type="molecule type" value="Genomic_DNA"/>
</dbReference>
<dbReference type="CDD" id="cd04332">
    <property type="entry name" value="YbaK_like"/>
    <property type="match status" value="1"/>
</dbReference>
<dbReference type="OrthoDB" id="9786549at2"/>
<sequence>MPLKKLTDYLDEKGKKYVVIKHSPAFTAQEVAASAHIPGKEMVKTVIVKADGAMKMVVLPSTYDVDFDAVKEATGAGEVALASEEEFEEIFPDCELGAMPPFGSFYDLDTLVAESLTDDEVIAFNAGTHKELVRMNYSDYEELVNPEIMPVGVRKS</sequence>
<accession>A0A1M5LFA2</accession>
<proteinExistence type="predicted"/>
<dbReference type="Pfam" id="PF04073">
    <property type="entry name" value="tRNA_edit"/>
    <property type="match status" value="1"/>
</dbReference>
<dbReference type="STRING" id="1194090.SAMN05443144_14113"/>
<dbReference type="InterPro" id="IPR007214">
    <property type="entry name" value="YbaK/aa-tRNA-synth-assoc-dom"/>
</dbReference>
<evidence type="ECO:0000313" key="2">
    <source>
        <dbReference type="EMBL" id="SHG63794.1"/>
    </source>
</evidence>
<protein>
    <submittedName>
        <fullName evidence="2">Ala-tRNA(Pro) deacylase</fullName>
    </submittedName>
</protein>
<evidence type="ECO:0000259" key="1">
    <source>
        <dbReference type="Pfam" id="PF04073"/>
    </source>
</evidence>
<gene>
    <name evidence="2" type="ORF">SAMN05443144_14113</name>
</gene>
<feature type="domain" description="YbaK/aminoacyl-tRNA synthetase-associated" evidence="1">
    <location>
        <begin position="22"/>
        <end position="142"/>
    </location>
</feature>
<dbReference type="Proteomes" id="UP000184041">
    <property type="component" value="Unassembled WGS sequence"/>
</dbReference>
<reference evidence="2 3" key="1">
    <citation type="submission" date="2016-11" db="EMBL/GenBank/DDBJ databases">
        <authorList>
            <person name="Jaros S."/>
            <person name="Januszkiewicz K."/>
            <person name="Wedrychowicz H."/>
        </authorList>
    </citation>
    <scope>NUCLEOTIDE SEQUENCE [LARGE SCALE GENOMIC DNA]</scope>
    <source>
        <strain evidence="2 3">DSM 21986</strain>
    </source>
</reference>
<keyword evidence="3" id="KW-1185">Reference proteome</keyword>
<dbReference type="SUPFAM" id="SSF55826">
    <property type="entry name" value="YbaK/ProRS associated domain"/>
    <property type="match status" value="1"/>
</dbReference>
<dbReference type="GO" id="GO:0002161">
    <property type="term" value="F:aminoacyl-tRNA deacylase activity"/>
    <property type="evidence" value="ECO:0007669"/>
    <property type="project" value="InterPro"/>
</dbReference>
<evidence type="ECO:0000313" key="3">
    <source>
        <dbReference type="Proteomes" id="UP000184041"/>
    </source>
</evidence>
<organism evidence="2 3">
    <name type="scientific">Fodinibius roseus</name>
    <dbReference type="NCBI Taxonomy" id="1194090"/>
    <lineage>
        <taxon>Bacteria</taxon>
        <taxon>Pseudomonadati</taxon>
        <taxon>Balneolota</taxon>
        <taxon>Balneolia</taxon>
        <taxon>Balneolales</taxon>
        <taxon>Balneolaceae</taxon>
        <taxon>Fodinibius</taxon>
    </lineage>
</organism>
<dbReference type="RefSeq" id="WP_073068543.1">
    <property type="nucleotide sequence ID" value="NZ_FQUS01000041.1"/>
</dbReference>
<name>A0A1M5LFA2_9BACT</name>
<dbReference type="Gene3D" id="3.90.960.10">
    <property type="entry name" value="YbaK/aminoacyl-tRNA synthetase-associated domain"/>
    <property type="match status" value="1"/>
</dbReference>